<dbReference type="SUPFAM" id="SSF56925">
    <property type="entry name" value="OMPA-like"/>
    <property type="match status" value="1"/>
</dbReference>
<dbReference type="RefSeq" id="WP_111750568.1">
    <property type="nucleotide sequence ID" value="NZ_PTPX01000018.1"/>
</dbReference>
<dbReference type="InterPro" id="IPR003394">
    <property type="entry name" value="Porin_opacity"/>
</dbReference>
<keyword evidence="2 3" id="KW-0732">Signal</keyword>
<comment type="caution">
    <text evidence="5">The sequence shown here is derived from an EMBL/GenBank/DDBJ whole genome shotgun (WGS) entry which is preliminary data.</text>
</comment>
<dbReference type="Proteomes" id="UP000248689">
    <property type="component" value="Unassembled WGS sequence"/>
</dbReference>
<name>A0A328BV54_9PAST</name>
<dbReference type="AlphaFoldDB" id="A0A328BV54"/>
<dbReference type="EMBL" id="PTPX01000018">
    <property type="protein sequence ID" value="RAL18053.1"/>
    <property type="molecule type" value="Genomic_DNA"/>
</dbReference>
<dbReference type="GO" id="GO:0009279">
    <property type="term" value="C:cell outer membrane"/>
    <property type="evidence" value="ECO:0007669"/>
    <property type="project" value="UniProtKB-ARBA"/>
</dbReference>
<dbReference type="NCBIfam" id="TIGR01414">
    <property type="entry name" value="autotrans_barl"/>
    <property type="match status" value="1"/>
</dbReference>
<sequence>MKKLLIATLLSAFALSAHSQVYVQADLGSSRVALEDEAGGEDVISGTVFTQRLSVGYDFQNNFRVAVDYTNYGRVKEDYTTYTESMKFKSLGVTGFYDFTPINLLTPYLGLRLAYTKADLKYSSRSSYFNYQDSYSDSSLGLGIMAGAQYKLTNNVSLNANLEYNRVASNAFAAGANIGIKYSF</sequence>
<evidence type="ECO:0000256" key="2">
    <source>
        <dbReference type="ARBA" id="ARBA00022729"/>
    </source>
</evidence>
<dbReference type="InterPro" id="IPR011250">
    <property type="entry name" value="OMP/PagP_B-barrel"/>
</dbReference>
<feature type="chain" id="PRO_5016349946" description="Porin opacity type domain-containing protein" evidence="3">
    <location>
        <begin position="20"/>
        <end position="184"/>
    </location>
</feature>
<evidence type="ECO:0000313" key="6">
    <source>
        <dbReference type="Proteomes" id="UP000248689"/>
    </source>
</evidence>
<evidence type="ECO:0000256" key="1">
    <source>
        <dbReference type="ARBA" id="ARBA00009830"/>
    </source>
</evidence>
<evidence type="ECO:0000313" key="5">
    <source>
        <dbReference type="EMBL" id="RAL18053.1"/>
    </source>
</evidence>
<feature type="signal peptide" evidence="3">
    <location>
        <begin position="1"/>
        <end position="19"/>
    </location>
</feature>
<feature type="domain" description="Porin opacity type" evidence="4">
    <location>
        <begin position="55"/>
        <end position="184"/>
    </location>
</feature>
<protein>
    <recommendedName>
        <fullName evidence="4">Porin opacity type domain-containing protein</fullName>
    </recommendedName>
</protein>
<evidence type="ECO:0000259" key="4">
    <source>
        <dbReference type="Pfam" id="PF02462"/>
    </source>
</evidence>
<organism evidence="5 6">
    <name type="scientific">Glaesserella australis</name>
    <dbReference type="NCBI Taxonomy" id="2094024"/>
    <lineage>
        <taxon>Bacteria</taxon>
        <taxon>Pseudomonadati</taxon>
        <taxon>Pseudomonadota</taxon>
        <taxon>Gammaproteobacteria</taxon>
        <taxon>Pasteurellales</taxon>
        <taxon>Pasteurellaceae</taxon>
        <taxon>Glaesserella</taxon>
    </lineage>
</organism>
<evidence type="ECO:0000256" key="3">
    <source>
        <dbReference type="SAM" id="SignalP"/>
    </source>
</evidence>
<dbReference type="GO" id="GO:0015288">
    <property type="term" value="F:porin activity"/>
    <property type="evidence" value="ECO:0007669"/>
    <property type="project" value="InterPro"/>
</dbReference>
<reference evidence="6" key="1">
    <citation type="submission" date="2018-02" db="EMBL/GenBank/DDBJ databases">
        <title>Glaesserella australis sp. nov., isolated from the lungs of pigs.</title>
        <authorList>
            <person name="Turni C."/>
            <person name="Christensen H."/>
        </authorList>
    </citation>
    <scope>NUCLEOTIDE SEQUENCE [LARGE SCALE GENOMIC DNA]</scope>
    <source>
        <strain evidence="6">HS4635</strain>
    </source>
</reference>
<gene>
    <name evidence="5" type="ORF">C5N92_09210</name>
</gene>
<keyword evidence="6" id="KW-1185">Reference proteome</keyword>
<accession>A0A328BV54</accession>
<dbReference type="Gene3D" id="2.40.160.20">
    <property type="match status" value="1"/>
</dbReference>
<dbReference type="OrthoDB" id="6648740at2"/>
<comment type="similarity">
    <text evidence="1">Belongs to the opacity porin family.</text>
</comment>
<dbReference type="InterPro" id="IPR006315">
    <property type="entry name" value="OM_autotransptr_brl_dom"/>
</dbReference>
<proteinExistence type="inferred from homology"/>
<dbReference type="Pfam" id="PF02462">
    <property type="entry name" value="Opacity"/>
    <property type="match status" value="1"/>
</dbReference>